<dbReference type="EnsemblMetazoa" id="XM_038218217.1">
    <property type="protein sequence ID" value="XP_038074145.1"/>
    <property type="gene ID" value="LOC119742177"/>
</dbReference>
<dbReference type="Proteomes" id="UP000887568">
    <property type="component" value="Unplaced"/>
</dbReference>
<feature type="transmembrane region" description="Helical" evidence="10">
    <location>
        <begin position="47"/>
        <end position="75"/>
    </location>
</feature>
<dbReference type="PRINTS" id="PR00237">
    <property type="entry name" value="GPCRRHODOPSN"/>
</dbReference>
<feature type="transmembrane region" description="Helical" evidence="10">
    <location>
        <begin position="286"/>
        <end position="311"/>
    </location>
</feature>
<dbReference type="CDD" id="cd00637">
    <property type="entry name" value="7tm_classA_rhodopsin-like"/>
    <property type="match status" value="1"/>
</dbReference>
<comment type="subcellular location">
    <subcellularLocation>
        <location evidence="1">Cell membrane</location>
        <topology evidence="1">Multi-pass membrane protein</topology>
    </subcellularLocation>
</comment>
<name>A0A914BDK8_PATMI</name>
<proteinExistence type="inferred from homology"/>
<comment type="similarity">
    <text evidence="9">Belongs to the G-protein coupled receptor 1 family.</text>
</comment>
<dbReference type="EnsemblMetazoa" id="XM_038218216.1">
    <property type="protein sequence ID" value="XP_038074144.1"/>
    <property type="gene ID" value="LOC119742177"/>
</dbReference>
<feature type="transmembrane region" description="Helical" evidence="10">
    <location>
        <begin position="323"/>
        <end position="343"/>
    </location>
</feature>
<dbReference type="Gene3D" id="1.20.1070.10">
    <property type="entry name" value="Rhodopsin 7-helix transmembrane proteins"/>
    <property type="match status" value="1"/>
</dbReference>
<dbReference type="PANTHER" id="PTHR22752">
    <property type="entry name" value="G PROTEIN-COUPLED RECEPTOR"/>
    <property type="match status" value="1"/>
</dbReference>
<keyword evidence="7 9" id="KW-0675">Receptor</keyword>
<evidence type="ECO:0000256" key="1">
    <source>
        <dbReference type="ARBA" id="ARBA00004651"/>
    </source>
</evidence>
<evidence type="ECO:0000313" key="13">
    <source>
        <dbReference type="Proteomes" id="UP000887568"/>
    </source>
</evidence>
<dbReference type="GO" id="GO:0004930">
    <property type="term" value="F:G protein-coupled receptor activity"/>
    <property type="evidence" value="ECO:0007669"/>
    <property type="project" value="UniProtKB-KW"/>
</dbReference>
<feature type="transmembrane region" description="Helical" evidence="10">
    <location>
        <begin position="87"/>
        <end position="110"/>
    </location>
</feature>
<feature type="transmembrane region" description="Helical" evidence="10">
    <location>
        <begin position="164"/>
        <end position="182"/>
    </location>
</feature>
<evidence type="ECO:0000256" key="8">
    <source>
        <dbReference type="ARBA" id="ARBA00023224"/>
    </source>
</evidence>
<keyword evidence="8 9" id="KW-0807">Transducer</keyword>
<protein>
    <recommendedName>
        <fullName evidence="11">G-protein coupled receptors family 1 profile domain-containing protein</fullName>
    </recommendedName>
</protein>
<dbReference type="InterPro" id="IPR000276">
    <property type="entry name" value="GPCR_Rhodpsn"/>
</dbReference>
<dbReference type="PROSITE" id="PS50262">
    <property type="entry name" value="G_PROTEIN_RECEP_F1_2"/>
    <property type="match status" value="1"/>
</dbReference>
<dbReference type="InterPro" id="IPR017452">
    <property type="entry name" value="GPCR_Rhodpsn_7TM"/>
</dbReference>
<evidence type="ECO:0000256" key="6">
    <source>
        <dbReference type="ARBA" id="ARBA00023136"/>
    </source>
</evidence>
<keyword evidence="5 9" id="KW-0297">G-protein coupled receptor</keyword>
<dbReference type="GeneID" id="119742177"/>
<dbReference type="Pfam" id="PF00001">
    <property type="entry name" value="7tm_1"/>
    <property type="match status" value="1"/>
</dbReference>
<organism evidence="12 13">
    <name type="scientific">Patiria miniata</name>
    <name type="common">Bat star</name>
    <name type="synonym">Asterina miniata</name>
    <dbReference type="NCBI Taxonomy" id="46514"/>
    <lineage>
        <taxon>Eukaryota</taxon>
        <taxon>Metazoa</taxon>
        <taxon>Echinodermata</taxon>
        <taxon>Eleutherozoa</taxon>
        <taxon>Asterozoa</taxon>
        <taxon>Asteroidea</taxon>
        <taxon>Valvatacea</taxon>
        <taxon>Valvatida</taxon>
        <taxon>Asterinidae</taxon>
        <taxon>Patiria</taxon>
    </lineage>
</organism>
<keyword evidence="2" id="KW-1003">Cell membrane</keyword>
<dbReference type="AlphaFoldDB" id="A0A914BDK8"/>
<evidence type="ECO:0000256" key="4">
    <source>
        <dbReference type="ARBA" id="ARBA00022989"/>
    </source>
</evidence>
<evidence type="ECO:0000256" key="2">
    <source>
        <dbReference type="ARBA" id="ARBA00022475"/>
    </source>
</evidence>
<sequence>MENMGPSLTNNSSSMAYPTAATNDSDMGMNDSTLISDTSSYVYPIPYVVILSVVLVIEMLAGVLSNIAVLFSYHVNKKFIRSVSDVFIINMNVVDIIICLVSIPSTLVAVLSNPSIPLFCFFHEATVSFASVASAVNVVVISLDRYDKISHPLVRKFNMRNVRWILPITWVLSLLGFCSPLFGLDLDKFDEVQQRFESEQHHCFYWFFSSRDNHLYELYYIPIFFVATFVMTYAYYGIIRITRVKTIHSALVKATVNMKVDSNKKVIAAANNHRDPEKRVSRTTTIIILTFITCWGPHAIISIVIVARGYASSGEITLDILERWLVALGYTTTLMHPILYVFMRRNFRRAFFNSWIARWAARHGAGTAHTTPSQEENPRPMLGTIGKRQSARNLIVNTVEERNSNPPQTSTKANVHAQVGEGEHRQNGENIVLLEGDDVDSKQPIVNPCATYVISPSALKDPTSSAFKFTENVLPHVE</sequence>
<dbReference type="PROSITE" id="PS00237">
    <property type="entry name" value="G_PROTEIN_RECEP_F1_1"/>
    <property type="match status" value="1"/>
</dbReference>
<dbReference type="OMA" id="WIARCLA"/>
<evidence type="ECO:0000256" key="9">
    <source>
        <dbReference type="RuleBase" id="RU000688"/>
    </source>
</evidence>
<accession>A0A914BDK8</accession>
<feature type="domain" description="G-protein coupled receptors family 1 profile" evidence="11">
    <location>
        <begin position="65"/>
        <end position="340"/>
    </location>
</feature>
<keyword evidence="3 9" id="KW-0812">Transmembrane</keyword>
<dbReference type="CTD" id="2845"/>
<evidence type="ECO:0000256" key="3">
    <source>
        <dbReference type="ARBA" id="ARBA00022692"/>
    </source>
</evidence>
<feature type="transmembrane region" description="Helical" evidence="10">
    <location>
        <begin position="218"/>
        <end position="238"/>
    </location>
</feature>
<keyword evidence="4 10" id="KW-1133">Transmembrane helix</keyword>
<dbReference type="OrthoDB" id="6156007at2759"/>
<dbReference type="RefSeq" id="XP_038074144.1">
    <property type="nucleotide sequence ID" value="XM_038218216.1"/>
</dbReference>
<dbReference type="SUPFAM" id="SSF81321">
    <property type="entry name" value="Family A G protein-coupled receptor-like"/>
    <property type="match status" value="1"/>
</dbReference>
<keyword evidence="6 10" id="KW-0472">Membrane</keyword>
<keyword evidence="13" id="KW-1185">Reference proteome</keyword>
<evidence type="ECO:0000256" key="10">
    <source>
        <dbReference type="SAM" id="Phobius"/>
    </source>
</evidence>
<evidence type="ECO:0000256" key="7">
    <source>
        <dbReference type="ARBA" id="ARBA00023170"/>
    </source>
</evidence>
<dbReference type="RefSeq" id="XP_038074145.1">
    <property type="nucleotide sequence ID" value="XM_038218217.1"/>
</dbReference>
<evidence type="ECO:0000259" key="11">
    <source>
        <dbReference type="PROSITE" id="PS50262"/>
    </source>
</evidence>
<evidence type="ECO:0000256" key="5">
    <source>
        <dbReference type="ARBA" id="ARBA00023040"/>
    </source>
</evidence>
<dbReference type="GO" id="GO:0005886">
    <property type="term" value="C:plasma membrane"/>
    <property type="evidence" value="ECO:0007669"/>
    <property type="project" value="UniProtKB-SubCell"/>
</dbReference>
<reference evidence="12" key="1">
    <citation type="submission" date="2022-11" db="UniProtKB">
        <authorList>
            <consortium name="EnsemblMetazoa"/>
        </authorList>
    </citation>
    <scope>IDENTIFICATION</scope>
</reference>
<feature type="transmembrane region" description="Helical" evidence="10">
    <location>
        <begin position="116"/>
        <end position="143"/>
    </location>
</feature>
<evidence type="ECO:0000313" key="12">
    <source>
        <dbReference type="EnsemblMetazoa" id="XP_038074144.1"/>
    </source>
</evidence>